<keyword evidence="5" id="KW-1185">Reference proteome</keyword>
<feature type="compositionally biased region" description="Basic and acidic residues" evidence="1">
    <location>
        <begin position="47"/>
        <end position="60"/>
    </location>
</feature>
<accession>A0A2M9G153</accession>
<gene>
    <name evidence="4" type="ORF">CVT23_04840</name>
    <name evidence="3" type="ORF">CVT23_05890</name>
    <name evidence="2" type="ORF">CVT23_12105</name>
</gene>
<reference evidence="2 5" key="1">
    <citation type="submission" date="2017-11" db="EMBL/GenBank/DDBJ databases">
        <title>Draft genome sequence of Rhizobiales bacterium SY3-13.</title>
        <authorList>
            <person name="Sun C."/>
        </authorList>
    </citation>
    <scope>NUCLEOTIDE SEQUENCE [LARGE SCALE GENOMIC DNA]</scope>
    <source>
        <strain evidence="2 5">SY3-13</strain>
    </source>
</reference>
<sequence length="335" mass="35877">MAGRRALHAVPRTAAAAAHDLVQRGRDGPGLDRPGIALHGLAGPLPGRDRDHAAPVRDPEGLVAAQSRPRRPDLPDAGLDGRGLCRDRVPHGRRALARRPAGRRPLDRRRPDRDPRPADARGRRAGGDADRRGHGRGRHPGAGRSGRAGAQRLPGGGGLMPAFLTDAERASLAIREHEASLPAGEVELVTLEFRHPALSEPVRVVNDRVGHQLTLEATAPANPGETVTFQRSGFQLTWPATKRDRSPEIELEAMNANAALERVLDLTLASDAAVELTVRSYLSTDLTGPAAIVEGLEIRESLATDRAVRARAGMFNWERAAGLIYTRSSHPLIGG</sequence>
<evidence type="ECO:0000313" key="2">
    <source>
        <dbReference type="EMBL" id="PJK29435.1"/>
    </source>
</evidence>
<evidence type="ECO:0000313" key="3">
    <source>
        <dbReference type="EMBL" id="PJK30625.1"/>
    </source>
</evidence>
<feature type="region of interest" description="Disordered" evidence="1">
    <location>
        <begin position="1"/>
        <end position="162"/>
    </location>
</feature>
<dbReference type="AlphaFoldDB" id="A0A2M9G153"/>
<evidence type="ECO:0008006" key="6">
    <source>
        <dbReference type="Google" id="ProtNLM"/>
    </source>
</evidence>
<dbReference type="EMBL" id="PHIG01000025">
    <property type="protein sequence ID" value="PJK30625.1"/>
    <property type="molecule type" value="Genomic_DNA"/>
</dbReference>
<dbReference type="EMBL" id="PHIG01000033">
    <property type="protein sequence ID" value="PJK29435.1"/>
    <property type="molecule type" value="Genomic_DNA"/>
</dbReference>
<protein>
    <recommendedName>
        <fullName evidence="6">DUF1833 domain-containing protein</fullName>
    </recommendedName>
</protein>
<dbReference type="Pfam" id="PF08875">
    <property type="entry name" value="DUF1833"/>
    <property type="match status" value="1"/>
</dbReference>
<feature type="compositionally biased region" description="Basic and acidic residues" evidence="1">
    <location>
        <begin position="104"/>
        <end position="132"/>
    </location>
</feature>
<proteinExistence type="predicted"/>
<evidence type="ECO:0000313" key="4">
    <source>
        <dbReference type="EMBL" id="PJK30828.1"/>
    </source>
</evidence>
<organism evidence="2 5">
    <name type="scientific">Minwuia thermotolerans</name>
    <dbReference type="NCBI Taxonomy" id="2056226"/>
    <lineage>
        <taxon>Bacteria</taxon>
        <taxon>Pseudomonadati</taxon>
        <taxon>Pseudomonadota</taxon>
        <taxon>Alphaproteobacteria</taxon>
        <taxon>Minwuiales</taxon>
        <taxon>Minwuiaceae</taxon>
        <taxon>Minwuia</taxon>
    </lineage>
</organism>
<dbReference type="OrthoDB" id="7338622at2"/>
<dbReference type="InterPro" id="IPR014974">
    <property type="entry name" value="DUF1833"/>
</dbReference>
<evidence type="ECO:0000256" key="1">
    <source>
        <dbReference type="SAM" id="MobiDB-lite"/>
    </source>
</evidence>
<name>A0A2M9G153_9PROT</name>
<feature type="compositionally biased region" description="Basic residues" evidence="1">
    <location>
        <begin position="91"/>
        <end position="102"/>
    </location>
</feature>
<dbReference type="Proteomes" id="UP000229498">
    <property type="component" value="Unassembled WGS sequence"/>
</dbReference>
<feature type="compositionally biased region" description="Basic and acidic residues" evidence="1">
    <location>
        <begin position="21"/>
        <end position="30"/>
    </location>
</feature>
<evidence type="ECO:0000313" key="5">
    <source>
        <dbReference type="Proteomes" id="UP000229498"/>
    </source>
</evidence>
<comment type="caution">
    <text evidence="2">The sequence shown here is derived from an EMBL/GenBank/DDBJ whole genome shotgun (WGS) entry which is preliminary data.</text>
</comment>
<dbReference type="EMBL" id="PHIG01000018">
    <property type="protein sequence ID" value="PJK30828.1"/>
    <property type="molecule type" value="Genomic_DNA"/>
</dbReference>